<evidence type="ECO:0000313" key="1">
    <source>
        <dbReference type="EMBL" id="KAG0422298.1"/>
    </source>
</evidence>
<dbReference type="EMBL" id="JABSTQ010010251">
    <property type="protein sequence ID" value="KAG0422298.1"/>
    <property type="molecule type" value="Genomic_DNA"/>
</dbReference>
<dbReference type="Proteomes" id="UP000805193">
    <property type="component" value="Unassembled WGS sequence"/>
</dbReference>
<proteinExistence type="predicted"/>
<name>A0AC60PN28_IXOPE</name>
<protein>
    <submittedName>
        <fullName evidence="1">Uncharacterized protein</fullName>
    </submittedName>
</protein>
<accession>A0AC60PN28</accession>
<comment type="caution">
    <text evidence="1">The sequence shown here is derived from an EMBL/GenBank/DDBJ whole genome shotgun (WGS) entry which is preliminary data.</text>
</comment>
<organism evidence="1 2">
    <name type="scientific">Ixodes persulcatus</name>
    <name type="common">Taiga tick</name>
    <dbReference type="NCBI Taxonomy" id="34615"/>
    <lineage>
        <taxon>Eukaryota</taxon>
        <taxon>Metazoa</taxon>
        <taxon>Ecdysozoa</taxon>
        <taxon>Arthropoda</taxon>
        <taxon>Chelicerata</taxon>
        <taxon>Arachnida</taxon>
        <taxon>Acari</taxon>
        <taxon>Parasitiformes</taxon>
        <taxon>Ixodida</taxon>
        <taxon>Ixodoidea</taxon>
        <taxon>Ixodidae</taxon>
        <taxon>Ixodinae</taxon>
        <taxon>Ixodes</taxon>
    </lineage>
</organism>
<keyword evidence="2" id="KW-1185">Reference proteome</keyword>
<evidence type="ECO:0000313" key="2">
    <source>
        <dbReference type="Proteomes" id="UP000805193"/>
    </source>
</evidence>
<sequence>MICRVINPLYIPPAGEGLLNVNLEDSETHLPLSAVDFGVKFSILMTASKLNSEQERYVKLRCRDSIVEAARQVQLRLPPNMQHWNSMKSFSPGSVLSQVKAPLQDEPLLKLFKGDVGLLDTQYRSLCLLPGKKKNQQKKTNKDDASLSVEVLDCRDASGERCFKEIAEFALSLFAMRLSNADVDRVFSHMNVVKLRYRNIMKNPMLSGILHVRYGLEFRGICCQDFQLTARMSQLFHPKNMYGSAEVEAEDFPDESDTCENHRL</sequence>
<gene>
    <name evidence="1" type="ORF">HPB47_001868</name>
</gene>
<reference evidence="1 2" key="1">
    <citation type="journal article" date="2020" name="Cell">
        <title>Large-Scale Comparative Analyses of Tick Genomes Elucidate Their Genetic Diversity and Vector Capacities.</title>
        <authorList>
            <consortium name="Tick Genome and Microbiome Consortium (TIGMIC)"/>
            <person name="Jia N."/>
            <person name="Wang J."/>
            <person name="Shi W."/>
            <person name="Du L."/>
            <person name="Sun Y."/>
            <person name="Zhan W."/>
            <person name="Jiang J.F."/>
            <person name="Wang Q."/>
            <person name="Zhang B."/>
            <person name="Ji P."/>
            <person name="Bell-Sakyi L."/>
            <person name="Cui X.M."/>
            <person name="Yuan T.T."/>
            <person name="Jiang B.G."/>
            <person name="Yang W.F."/>
            <person name="Lam T.T."/>
            <person name="Chang Q.C."/>
            <person name="Ding S.J."/>
            <person name="Wang X.J."/>
            <person name="Zhu J.G."/>
            <person name="Ruan X.D."/>
            <person name="Zhao L."/>
            <person name="Wei J.T."/>
            <person name="Ye R.Z."/>
            <person name="Que T.C."/>
            <person name="Du C.H."/>
            <person name="Zhou Y.H."/>
            <person name="Cheng J.X."/>
            <person name="Dai P.F."/>
            <person name="Guo W.B."/>
            <person name="Han X.H."/>
            <person name="Huang E.J."/>
            <person name="Li L.F."/>
            <person name="Wei W."/>
            <person name="Gao Y.C."/>
            <person name="Liu J.Z."/>
            <person name="Shao H.Z."/>
            <person name="Wang X."/>
            <person name="Wang C.C."/>
            <person name="Yang T.C."/>
            <person name="Huo Q.B."/>
            <person name="Li W."/>
            <person name="Chen H.Y."/>
            <person name="Chen S.E."/>
            <person name="Zhou L.G."/>
            <person name="Ni X.B."/>
            <person name="Tian J.H."/>
            <person name="Sheng Y."/>
            <person name="Liu T."/>
            <person name="Pan Y.S."/>
            <person name="Xia L.Y."/>
            <person name="Li J."/>
            <person name="Zhao F."/>
            <person name="Cao W.C."/>
        </authorList>
    </citation>
    <scope>NUCLEOTIDE SEQUENCE [LARGE SCALE GENOMIC DNA]</scope>
    <source>
        <strain evidence="1">Iper-2018</strain>
    </source>
</reference>